<name>A6USQ1_METVS</name>
<dbReference type="STRING" id="406327.Mevan_1631"/>
<evidence type="ECO:0000313" key="2">
    <source>
        <dbReference type="Proteomes" id="UP000001107"/>
    </source>
</evidence>
<dbReference type="AlphaFoldDB" id="A6USQ1"/>
<protein>
    <recommendedName>
        <fullName evidence="3">GH3 auxin-responsive promoter</fullName>
    </recommendedName>
</protein>
<dbReference type="Proteomes" id="UP000001107">
    <property type="component" value="Chromosome"/>
</dbReference>
<reference evidence="1" key="1">
    <citation type="submission" date="2007-06" db="EMBL/GenBank/DDBJ databases">
        <title>Complete sequence of Methanococcus vannielii SB.</title>
        <authorList>
            <consortium name="US DOE Joint Genome Institute"/>
            <person name="Copeland A."/>
            <person name="Lucas S."/>
            <person name="Lapidus A."/>
            <person name="Barry K."/>
            <person name="Glavina del Rio T."/>
            <person name="Dalin E."/>
            <person name="Tice H."/>
            <person name="Pitluck S."/>
            <person name="Chain P."/>
            <person name="Malfatti S."/>
            <person name="Shin M."/>
            <person name="Vergez L."/>
            <person name="Schmutz J."/>
            <person name="Larimer F."/>
            <person name="Land M."/>
            <person name="Hauser L."/>
            <person name="Kyrpides N."/>
            <person name="Anderson I."/>
            <person name="Sieprawska-Lupa M."/>
            <person name="Whitman W.B."/>
            <person name="Richardson P."/>
        </authorList>
    </citation>
    <scope>NUCLEOTIDE SEQUENCE [LARGE SCALE GENOMIC DNA]</scope>
    <source>
        <strain evidence="1">SB</strain>
    </source>
</reference>
<sequence>MRYTFLNIVLSILGGDILNTYDFDLNLQKVFYDYFKNIKGQNWKKWLDISSSEEYEEAIFKNSGLSRDILDEIYTKKTDPKEFSLNPQIFLKEKLESDNISNLFSKNTSIVCHTSGTSGGDITKLKWFLISDEFLNRVWVPGMQAIFESSGLCNNKSAVIFVPSRIKVDGLTKIDELNLIRLYTSEFSQRVVLSHIKPRSYLIDEYKNATDIATIAKILALDNISVISAPAATIIKWADIDKLKAGLEKSMNNKNWNNIENEFFETIEFKKLYERIGIDNFAIEIQKRLSEALKDSTLIFSITSLSKDEWGKIRNFMGWNVGEEKFTNLYVGSEIGPFSGGINKEDMYRMYVFPLVYPIIERKGIKEFISKTNDKYGVLLVSRPDVTPLINIDTGDVLTILDKEGLPKISGEILRSGFKLKLEMKLEGFPNTTEFFAGDYFDINGIEVFNPRKMVSCMGQRFGIEKDNPVLLVAGDSYKMILPLENNKNALIDKIKEEMPSCNVGLDIEEAIRNKKLLVESGKTNVTSSISHLELLEKVRQGNLPKGVLKKWPFYVLNIPQE</sequence>
<proteinExistence type="predicted"/>
<dbReference type="eggNOG" id="arCOG04433">
    <property type="taxonomic scope" value="Archaea"/>
</dbReference>
<gene>
    <name evidence="1" type="ordered locus">Mevan_1631</name>
</gene>
<keyword evidence="2" id="KW-1185">Reference proteome</keyword>
<evidence type="ECO:0000313" key="1">
    <source>
        <dbReference type="EMBL" id="ABR55523.1"/>
    </source>
</evidence>
<dbReference type="EMBL" id="CP000742">
    <property type="protein sequence ID" value="ABR55523.1"/>
    <property type="molecule type" value="Genomic_DNA"/>
</dbReference>
<organism evidence="1 2">
    <name type="scientific">Methanococcus vannielii (strain ATCC 35089 / DSM 1224 / JCM 13029 / OCM 148 / SB)</name>
    <dbReference type="NCBI Taxonomy" id="406327"/>
    <lineage>
        <taxon>Archaea</taxon>
        <taxon>Methanobacteriati</taxon>
        <taxon>Methanobacteriota</taxon>
        <taxon>Methanomada group</taxon>
        <taxon>Methanococci</taxon>
        <taxon>Methanococcales</taxon>
        <taxon>Methanococcaceae</taxon>
        <taxon>Methanococcus</taxon>
    </lineage>
</organism>
<dbReference type="KEGG" id="mvn:Mevan_1631"/>
<dbReference type="HOGENOM" id="CLU_425550_0_0_2"/>
<accession>A6USQ1</accession>
<evidence type="ECO:0008006" key="3">
    <source>
        <dbReference type="Google" id="ProtNLM"/>
    </source>
</evidence>